<protein>
    <recommendedName>
        <fullName evidence="7">Protein kinase domain-containing protein</fullName>
    </recommendedName>
</protein>
<keyword evidence="2" id="KW-0808">Transferase</keyword>
<dbReference type="GO" id="GO:0004674">
    <property type="term" value="F:protein serine/threonine kinase activity"/>
    <property type="evidence" value="ECO:0007669"/>
    <property type="project" value="UniProtKB-KW"/>
</dbReference>
<keyword evidence="5" id="KW-0067">ATP-binding</keyword>
<dbReference type="Gene3D" id="1.10.510.10">
    <property type="entry name" value="Transferase(Phosphotransferase) domain 1"/>
    <property type="match status" value="1"/>
</dbReference>
<dbReference type="InterPro" id="IPR011009">
    <property type="entry name" value="Kinase-like_dom_sf"/>
</dbReference>
<dbReference type="SMART" id="SM00220">
    <property type="entry name" value="S_TKc"/>
    <property type="match status" value="1"/>
</dbReference>
<dbReference type="Pfam" id="PF00069">
    <property type="entry name" value="Pkinase"/>
    <property type="match status" value="2"/>
</dbReference>
<evidence type="ECO:0000313" key="8">
    <source>
        <dbReference type="EMBL" id="CAD9451841.1"/>
    </source>
</evidence>
<evidence type="ECO:0000256" key="5">
    <source>
        <dbReference type="ARBA" id="ARBA00022840"/>
    </source>
</evidence>
<gene>
    <name evidence="8" type="ORF">CBRE1094_LOCUS16385</name>
</gene>
<keyword evidence="3" id="KW-0547">Nucleotide-binding</keyword>
<name>A0A7S2GGE7_9EUKA</name>
<dbReference type="AlphaFoldDB" id="A0A7S2GGE7"/>
<keyword evidence="1" id="KW-0723">Serine/threonine-protein kinase</keyword>
<dbReference type="InterPro" id="IPR000719">
    <property type="entry name" value="Prot_kinase_dom"/>
</dbReference>
<sequence>MLITEYMPGGDLFQALGRLDRQKMSERHVLGLAVQIISAASYLHGIGIIHCDLKPSNVLVLESIAPQKAAEKKRSAPKRRRGLRRRGHKANAVVPAAPPSLAPSAAAPAPREETERDGEAPLFTIKLADFGLSQLRPTLGPESSDQLYTVQGTPEYFAPELARLALDALTTSGAQASDAQAVDLGRNELPGTGYGKAVDDWAVGCILYEMLVGSPPFGDGGKGVKQTRLYERILKQKRTEVALQRVTASPPTLRLLRGFLTHDPKQRLQCSRALELHEVWASLRHNGEGAAQCKEKALPASVAKRRKAIVHHWGSVISMHTVGGSLARRSGARSRSMSRPTAQAAASVAASVAAAMVSAPGATCPRMCPILIHLGSHSQLM</sequence>
<dbReference type="PANTHER" id="PTHR24351">
    <property type="entry name" value="RIBOSOMAL PROTEIN S6 KINASE"/>
    <property type="match status" value="1"/>
</dbReference>
<dbReference type="GO" id="GO:0005524">
    <property type="term" value="F:ATP binding"/>
    <property type="evidence" value="ECO:0007669"/>
    <property type="project" value="UniProtKB-KW"/>
</dbReference>
<organism evidence="8">
    <name type="scientific">Haptolina brevifila</name>
    <dbReference type="NCBI Taxonomy" id="156173"/>
    <lineage>
        <taxon>Eukaryota</taxon>
        <taxon>Haptista</taxon>
        <taxon>Haptophyta</taxon>
        <taxon>Prymnesiophyceae</taxon>
        <taxon>Prymnesiales</taxon>
        <taxon>Prymnesiaceae</taxon>
        <taxon>Haptolina</taxon>
    </lineage>
</organism>
<dbReference type="SUPFAM" id="SSF56112">
    <property type="entry name" value="Protein kinase-like (PK-like)"/>
    <property type="match status" value="1"/>
</dbReference>
<dbReference type="PROSITE" id="PS50011">
    <property type="entry name" value="PROTEIN_KINASE_DOM"/>
    <property type="match status" value="1"/>
</dbReference>
<feature type="domain" description="Protein kinase" evidence="7">
    <location>
        <begin position="1"/>
        <end position="280"/>
    </location>
</feature>
<feature type="region of interest" description="Disordered" evidence="6">
    <location>
        <begin position="69"/>
        <end position="118"/>
    </location>
</feature>
<evidence type="ECO:0000259" key="7">
    <source>
        <dbReference type="PROSITE" id="PS50011"/>
    </source>
</evidence>
<evidence type="ECO:0000256" key="1">
    <source>
        <dbReference type="ARBA" id="ARBA00022527"/>
    </source>
</evidence>
<reference evidence="8" key="1">
    <citation type="submission" date="2021-01" db="EMBL/GenBank/DDBJ databases">
        <authorList>
            <person name="Corre E."/>
            <person name="Pelletier E."/>
            <person name="Niang G."/>
            <person name="Scheremetjew M."/>
            <person name="Finn R."/>
            <person name="Kale V."/>
            <person name="Holt S."/>
            <person name="Cochrane G."/>
            <person name="Meng A."/>
            <person name="Brown T."/>
            <person name="Cohen L."/>
        </authorList>
    </citation>
    <scope>NUCLEOTIDE SEQUENCE</scope>
    <source>
        <strain evidence="8">UTEX LB 985</strain>
    </source>
</reference>
<evidence type="ECO:0000256" key="4">
    <source>
        <dbReference type="ARBA" id="ARBA00022777"/>
    </source>
</evidence>
<dbReference type="InterPro" id="IPR008271">
    <property type="entry name" value="Ser/Thr_kinase_AS"/>
</dbReference>
<evidence type="ECO:0000256" key="2">
    <source>
        <dbReference type="ARBA" id="ARBA00022679"/>
    </source>
</evidence>
<proteinExistence type="predicted"/>
<evidence type="ECO:0000256" key="6">
    <source>
        <dbReference type="SAM" id="MobiDB-lite"/>
    </source>
</evidence>
<evidence type="ECO:0000256" key="3">
    <source>
        <dbReference type="ARBA" id="ARBA00022741"/>
    </source>
</evidence>
<dbReference type="EMBL" id="HBGU01030017">
    <property type="protein sequence ID" value="CAD9451841.1"/>
    <property type="molecule type" value="Transcribed_RNA"/>
</dbReference>
<feature type="compositionally biased region" description="Basic residues" evidence="6">
    <location>
        <begin position="75"/>
        <end position="89"/>
    </location>
</feature>
<dbReference type="PROSITE" id="PS00108">
    <property type="entry name" value="PROTEIN_KINASE_ST"/>
    <property type="match status" value="1"/>
</dbReference>
<accession>A0A7S2GGE7</accession>
<keyword evidence="4" id="KW-0418">Kinase</keyword>